<accession>K9TJ63</accession>
<protein>
    <submittedName>
        <fullName evidence="2">Uncharacterized protein</fullName>
    </submittedName>
</protein>
<dbReference type="InParanoid" id="K9TJ63"/>
<gene>
    <name evidence="2" type="ORF">Oscil6304_3297</name>
</gene>
<keyword evidence="1" id="KW-1133">Transmembrane helix</keyword>
<feature type="transmembrane region" description="Helical" evidence="1">
    <location>
        <begin position="6"/>
        <end position="23"/>
    </location>
</feature>
<proteinExistence type="predicted"/>
<dbReference type="EMBL" id="CP003607">
    <property type="protein sequence ID" value="AFY82872.1"/>
    <property type="molecule type" value="Genomic_DNA"/>
</dbReference>
<keyword evidence="1" id="KW-0812">Transmembrane</keyword>
<dbReference type="KEGG" id="oac:Oscil6304_3297"/>
<dbReference type="STRING" id="56110.Oscil6304_3297"/>
<evidence type="ECO:0000313" key="3">
    <source>
        <dbReference type="Proteomes" id="UP000010367"/>
    </source>
</evidence>
<sequence length="70" mass="8067">MIKPGTLLLIPLLFLLLILLLLLRKRDEKSPSALEETDLLWNQRLKPLQQEEKSALKQNCGTRCYCLTMG</sequence>
<dbReference type="Proteomes" id="UP000010367">
    <property type="component" value="Chromosome"/>
</dbReference>
<reference evidence="2 3" key="1">
    <citation type="submission" date="2012-06" db="EMBL/GenBank/DDBJ databases">
        <title>Finished chromosome of genome of Oscillatoria acuminata PCC 6304.</title>
        <authorList>
            <consortium name="US DOE Joint Genome Institute"/>
            <person name="Gugger M."/>
            <person name="Coursin T."/>
            <person name="Rippka R."/>
            <person name="Tandeau De Marsac N."/>
            <person name="Huntemann M."/>
            <person name="Wei C.-L."/>
            <person name="Han J."/>
            <person name="Detter J.C."/>
            <person name="Han C."/>
            <person name="Tapia R."/>
            <person name="Davenport K."/>
            <person name="Daligault H."/>
            <person name="Erkkila T."/>
            <person name="Gu W."/>
            <person name="Munk A.C.C."/>
            <person name="Teshima H."/>
            <person name="Xu Y."/>
            <person name="Chain P."/>
            <person name="Chen A."/>
            <person name="Krypides N."/>
            <person name="Mavromatis K."/>
            <person name="Markowitz V."/>
            <person name="Szeto E."/>
            <person name="Ivanova N."/>
            <person name="Mikhailova N."/>
            <person name="Ovchinnikova G."/>
            <person name="Pagani I."/>
            <person name="Pati A."/>
            <person name="Goodwin L."/>
            <person name="Peters L."/>
            <person name="Pitluck S."/>
            <person name="Woyke T."/>
            <person name="Kerfeld C."/>
        </authorList>
    </citation>
    <scope>NUCLEOTIDE SEQUENCE [LARGE SCALE GENOMIC DNA]</scope>
    <source>
        <strain evidence="2 3">PCC 6304</strain>
    </source>
</reference>
<keyword evidence="3" id="KW-1185">Reference proteome</keyword>
<organism evidence="2 3">
    <name type="scientific">Oscillatoria acuminata PCC 6304</name>
    <dbReference type="NCBI Taxonomy" id="56110"/>
    <lineage>
        <taxon>Bacteria</taxon>
        <taxon>Bacillati</taxon>
        <taxon>Cyanobacteriota</taxon>
        <taxon>Cyanophyceae</taxon>
        <taxon>Oscillatoriophycideae</taxon>
        <taxon>Oscillatoriales</taxon>
        <taxon>Oscillatoriaceae</taxon>
        <taxon>Oscillatoria</taxon>
    </lineage>
</organism>
<keyword evidence="1" id="KW-0472">Membrane</keyword>
<evidence type="ECO:0000313" key="2">
    <source>
        <dbReference type="EMBL" id="AFY82872.1"/>
    </source>
</evidence>
<evidence type="ECO:0000256" key="1">
    <source>
        <dbReference type="SAM" id="Phobius"/>
    </source>
</evidence>
<dbReference type="AlphaFoldDB" id="K9TJ63"/>
<dbReference type="HOGENOM" id="CLU_2753997_0_0_3"/>
<name>K9TJ63_9CYAN</name>